<gene>
    <name evidence="1" type="ORF">Patl1_12596</name>
</gene>
<comment type="caution">
    <text evidence="1">The sequence shown here is derived from an EMBL/GenBank/DDBJ whole genome shotgun (WGS) entry which is preliminary data.</text>
</comment>
<reference evidence="2" key="1">
    <citation type="journal article" date="2023" name="G3 (Bethesda)">
        <title>Genome assembly and association tests identify interacting loci associated with vigor, precocity, and sex in interspecific pistachio rootstocks.</title>
        <authorList>
            <person name="Palmer W."/>
            <person name="Jacygrad E."/>
            <person name="Sagayaradj S."/>
            <person name="Cavanaugh K."/>
            <person name="Han R."/>
            <person name="Bertier L."/>
            <person name="Beede B."/>
            <person name="Kafkas S."/>
            <person name="Golino D."/>
            <person name="Preece J."/>
            <person name="Michelmore R."/>
        </authorList>
    </citation>
    <scope>NUCLEOTIDE SEQUENCE [LARGE SCALE GENOMIC DNA]</scope>
</reference>
<evidence type="ECO:0000313" key="1">
    <source>
        <dbReference type="EMBL" id="KAJ0090777.1"/>
    </source>
</evidence>
<protein>
    <submittedName>
        <fullName evidence="1">Uncharacterized protein</fullName>
    </submittedName>
</protein>
<sequence>MSLLACNTFRKSTSSDLSYWNKLIKNKLLKGSAEQGILTYINMQELGIHADNYSFPVLLKACSSLCSSSVGLMLHGQTIKAGFCDHVFVQTALLETYGSLRCIDDAYKVFDRMPEKDIVAWNSMLSAFASCGQMDSAMKLFDSMPSKDLASFNIVISGFTRMGRMHSARNIFDMMPVKDVVSWNSMILAFTNAKEMEEACEMFKQMPVKNVISWNTIITGYLHCQIYSEVVALFDEMEAGNCKPDYLTCD</sequence>
<evidence type="ECO:0000313" key="2">
    <source>
        <dbReference type="Proteomes" id="UP001164250"/>
    </source>
</evidence>
<proteinExistence type="predicted"/>
<dbReference type="EMBL" id="CM047904">
    <property type="protein sequence ID" value="KAJ0090777.1"/>
    <property type="molecule type" value="Genomic_DNA"/>
</dbReference>
<organism evidence="1 2">
    <name type="scientific">Pistacia atlantica</name>
    <dbReference type="NCBI Taxonomy" id="434234"/>
    <lineage>
        <taxon>Eukaryota</taxon>
        <taxon>Viridiplantae</taxon>
        <taxon>Streptophyta</taxon>
        <taxon>Embryophyta</taxon>
        <taxon>Tracheophyta</taxon>
        <taxon>Spermatophyta</taxon>
        <taxon>Magnoliopsida</taxon>
        <taxon>eudicotyledons</taxon>
        <taxon>Gunneridae</taxon>
        <taxon>Pentapetalae</taxon>
        <taxon>rosids</taxon>
        <taxon>malvids</taxon>
        <taxon>Sapindales</taxon>
        <taxon>Anacardiaceae</taxon>
        <taxon>Pistacia</taxon>
    </lineage>
</organism>
<dbReference type="Proteomes" id="UP001164250">
    <property type="component" value="Chromosome 8"/>
</dbReference>
<keyword evidence="2" id="KW-1185">Reference proteome</keyword>
<name>A0ACC1AVU0_9ROSI</name>
<accession>A0ACC1AVU0</accession>